<name>A0A4Q4ZDF5_9ACTN</name>
<proteinExistence type="predicted"/>
<organism evidence="4 5">
    <name type="scientific">Nocardioides guangzhouensis</name>
    <dbReference type="NCBI Taxonomy" id="2497878"/>
    <lineage>
        <taxon>Bacteria</taxon>
        <taxon>Bacillati</taxon>
        <taxon>Actinomycetota</taxon>
        <taxon>Actinomycetes</taxon>
        <taxon>Propionibacteriales</taxon>
        <taxon>Nocardioidaceae</taxon>
        <taxon>Nocardioides</taxon>
    </lineage>
</organism>
<evidence type="ECO:0000259" key="3">
    <source>
        <dbReference type="SMART" id="SM00563"/>
    </source>
</evidence>
<dbReference type="Proteomes" id="UP000295198">
    <property type="component" value="Unassembled WGS sequence"/>
</dbReference>
<dbReference type="PANTHER" id="PTHR10434">
    <property type="entry name" value="1-ACYL-SN-GLYCEROL-3-PHOSPHATE ACYLTRANSFERASE"/>
    <property type="match status" value="1"/>
</dbReference>
<feature type="domain" description="Phospholipid/glycerol acyltransferase" evidence="3">
    <location>
        <begin position="23"/>
        <end position="133"/>
    </location>
</feature>
<dbReference type="SMART" id="SM00563">
    <property type="entry name" value="PlsC"/>
    <property type="match status" value="1"/>
</dbReference>
<evidence type="ECO:0000256" key="1">
    <source>
        <dbReference type="ARBA" id="ARBA00022679"/>
    </source>
</evidence>
<keyword evidence="1 4" id="KW-0808">Transferase</keyword>
<dbReference type="OrthoDB" id="9808424at2"/>
<evidence type="ECO:0000313" key="5">
    <source>
        <dbReference type="Proteomes" id="UP000295198"/>
    </source>
</evidence>
<sequence length="224" mass="24053">MVLRRRWDVANHGVEHLPEAGPVIVASNHVGLMDGPLLAIFCPRPVHALTKREMFEGRTGHGLRAVGQIPLDRTEVDPGAVKTCLRVLADGGVVGIYPEGTRGAGEFHHVHAGVAYLALVTGAPVVPVVNFGTRPPGGGMNALPPKSGRIDFVYGAPVRVEPQPWPRTREQVRATAVLLHRELVAHLDRARALTGRDLPGPITDLSPDDVVATRPVSTKENLHD</sequence>
<dbReference type="InterPro" id="IPR002123">
    <property type="entry name" value="Plipid/glycerol_acylTrfase"/>
</dbReference>
<dbReference type="EMBL" id="SDKM01000013">
    <property type="protein sequence ID" value="RYP86110.1"/>
    <property type="molecule type" value="Genomic_DNA"/>
</dbReference>
<dbReference type="GO" id="GO:0006654">
    <property type="term" value="P:phosphatidic acid biosynthetic process"/>
    <property type="evidence" value="ECO:0007669"/>
    <property type="project" value="TreeGrafter"/>
</dbReference>
<comment type="caution">
    <text evidence="4">The sequence shown here is derived from an EMBL/GenBank/DDBJ whole genome shotgun (WGS) entry which is preliminary data.</text>
</comment>
<dbReference type="GO" id="GO:0005886">
    <property type="term" value="C:plasma membrane"/>
    <property type="evidence" value="ECO:0007669"/>
    <property type="project" value="TreeGrafter"/>
</dbReference>
<dbReference type="AlphaFoldDB" id="A0A4Q4ZDF5"/>
<evidence type="ECO:0000256" key="2">
    <source>
        <dbReference type="ARBA" id="ARBA00023315"/>
    </source>
</evidence>
<dbReference type="CDD" id="cd07989">
    <property type="entry name" value="LPLAT_AGPAT-like"/>
    <property type="match status" value="1"/>
</dbReference>
<evidence type="ECO:0000313" key="4">
    <source>
        <dbReference type="EMBL" id="RYP86110.1"/>
    </source>
</evidence>
<dbReference type="Pfam" id="PF01553">
    <property type="entry name" value="Acyltransferase"/>
    <property type="match status" value="1"/>
</dbReference>
<accession>A0A4Q4ZDF5</accession>
<keyword evidence="5" id="KW-1185">Reference proteome</keyword>
<dbReference type="GO" id="GO:0003841">
    <property type="term" value="F:1-acylglycerol-3-phosphate O-acyltransferase activity"/>
    <property type="evidence" value="ECO:0007669"/>
    <property type="project" value="TreeGrafter"/>
</dbReference>
<reference evidence="4 5" key="1">
    <citation type="submission" date="2019-01" db="EMBL/GenBank/DDBJ databases">
        <title>Nocardioides guangzhouensis sp. nov., an actinobacterium isolated from soil.</title>
        <authorList>
            <person name="Fu Y."/>
            <person name="Cai Y."/>
            <person name="Lin Z."/>
            <person name="Chen P."/>
        </authorList>
    </citation>
    <scope>NUCLEOTIDE SEQUENCE [LARGE SCALE GENOMIC DNA]</scope>
    <source>
        <strain evidence="4 5">130</strain>
    </source>
</reference>
<keyword evidence="2 4" id="KW-0012">Acyltransferase</keyword>
<dbReference type="PANTHER" id="PTHR10434:SF11">
    <property type="entry name" value="1-ACYL-SN-GLYCEROL-3-PHOSPHATE ACYLTRANSFERASE"/>
    <property type="match status" value="1"/>
</dbReference>
<protein>
    <submittedName>
        <fullName evidence="4">1-acyl-sn-glycerol-3-phosphate acyltransferase</fullName>
    </submittedName>
</protein>
<dbReference type="SUPFAM" id="SSF69593">
    <property type="entry name" value="Glycerol-3-phosphate (1)-acyltransferase"/>
    <property type="match status" value="1"/>
</dbReference>
<gene>
    <name evidence="4" type="ORF">EKO23_10235</name>
</gene>